<evidence type="ECO:0000256" key="1">
    <source>
        <dbReference type="SAM" id="SignalP"/>
    </source>
</evidence>
<keyword evidence="1" id="KW-0732">Signal</keyword>
<name>A0A6G5A790_RHIMP</name>
<accession>A0A6G5A790</accession>
<proteinExistence type="predicted"/>
<dbReference type="AlphaFoldDB" id="A0A6G5A790"/>
<protein>
    <submittedName>
        <fullName evidence="2">Putative preprodefensin</fullName>
    </submittedName>
</protein>
<evidence type="ECO:0000313" key="2">
    <source>
        <dbReference type="EMBL" id="NIE46468.1"/>
    </source>
</evidence>
<reference evidence="2" key="1">
    <citation type="submission" date="2020-03" db="EMBL/GenBank/DDBJ databases">
        <title>A transcriptome and proteome of the tick Rhipicephalus microplus shaped by the genetic composition of its hosts and developmental stage.</title>
        <authorList>
            <person name="Garcia G.R."/>
            <person name="Ribeiro J.M.C."/>
            <person name="Maruyama S.R."/>
            <person name="Gardinasse L.G."/>
            <person name="Nelson K."/>
            <person name="Ferreira B.R."/>
            <person name="Andrade T.G."/>
            <person name="Santos I.K.F.M."/>
        </authorList>
    </citation>
    <scope>NUCLEOTIDE SEQUENCE</scope>
    <source>
        <strain evidence="2">NSGR</strain>
        <tissue evidence="2">Salivary glands</tissue>
    </source>
</reference>
<organism evidence="2">
    <name type="scientific">Rhipicephalus microplus</name>
    <name type="common">Cattle tick</name>
    <name type="synonym">Boophilus microplus</name>
    <dbReference type="NCBI Taxonomy" id="6941"/>
    <lineage>
        <taxon>Eukaryota</taxon>
        <taxon>Metazoa</taxon>
        <taxon>Ecdysozoa</taxon>
        <taxon>Arthropoda</taxon>
        <taxon>Chelicerata</taxon>
        <taxon>Arachnida</taxon>
        <taxon>Acari</taxon>
        <taxon>Parasitiformes</taxon>
        <taxon>Ixodida</taxon>
        <taxon>Ixodoidea</taxon>
        <taxon>Ixodidae</taxon>
        <taxon>Rhipicephalinae</taxon>
        <taxon>Rhipicephalus</taxon>
        <taxon>Boophilus</taxon>
    </lineage>
</organism>
<feature type="chain" id="PRO_5026235354" evidence="1">
    <location>
        <begin position="21"/>
        <end position="76"/>
    </location>
</feature>
<dbReference type="EMBL" id="GIKN01004195">
    <property type="protein sequence ID" value="NIE46468.1"/>
    <property type="molecule type" value="Transcribed_RNA"/>
</dbReference>
<sequence>MTHLAVAAALSALTAHLVATSEPEVPTINEASHGCPHDPFECFVFCKGMGHEFSFCVGVHQHLCLCNTNTPVDGFQ</sequence>
<feature type="signal peptide" evidence="1">
    <location>
        <begin position="1"/>
        <end position="20"/>
    </location>
</feature>